<dbReference type="InterPro" id="IPR038765">
    <property type="entry name" value="Papain-like_cys_pep_sf"/>
</dbReference>
<dbReference type="Gene3D" id="3.90.1720.10">
    <property type="entry name" value="endopeptidase domain like (from Nostoc punctiforme)"/>
    <property type="match status" value="1"/>
</dbReference>
<dbReference type="PROSITE" id="PS51935">
    <property type="entry name" value="NLPC_P60"/>
    <property type="match status" value="1"/>
</dbReference>
<name>A0A6S6SA72_9BACT</name>
<keyword evidence="5" id="KW-0472">Membrane</keyword>
<evidence type="ECO:0000259" key="6">
    <source>
        <dbReference type="PROSITE" id="PS51935"/>
    </source>
</evidence>
<evidence type="ECO:0000256" key="4">
    <source>
        <dbReference type="ARBA" id="ARBA00022807"/>
    </source>
</evidence>
<keyword evidence="2" id="KW-0645">Protease</keyword>
<dbReference type="GO" id="GO:0006508">
    <property type="term" value="P:proteolysis"/>
    <property type="evidence" value="ECO:0007669"/>
    <property type="project" value="UniProtKB-KW"/>
</dbReference>
<comment type="similarity">
    <text evidence="1">Belongs to the peptidase C40 family.</text>
</comment>
<dbReference type="SUPFAM" id="SSF54001">
    <property type="entry name" value="Cysteine proteinases"/>
    <property type="match status" value="1"/>
</dbReference>
<feature type="transmembrane region" description="Helical" evidence="5">
    <location>
        <begin position="7"/>
        <end position="26"/>
    </location>
</feature>
<dbReference type="EMBL" id="CACVAU010000001">
    <property type="protein sequence ID" value="CAA6799999.1"/>
    <property type="molecule type" value="Genomic_DNA"/>
</dbReference>
<keyword evidence="4" id="KW-0788">Thiol protease</keyword>
<keyword evidence="5" id="KW-1133">Transmembrane helix</keyword>
<dbReference type="AlphaFoldDB" id="A0A6S6SA72"/>
<dbReference type="PANTHER" id="PTHR47053:SF1">
    <property type="entry name" value="MUREIN DD-ENDOPEPTIDASE MEPH-RELATED"/>
    <property type="match status" value="1"/>
</dbReference>
<keyword evidence="3" id="KW-0378">Hydrolase</keyword>
<reference evidence="7" key="1">
    <citation type="submission" date="2020-01" db="EMBL/GenBank/DDBJ databases">
        <authorList>
            <person name="Meier V. D."/>
            <person name="Meier V D."/>
        </authorList>
    </citation>
    <scope>NUCLEOTIDE SEQUENCE</scope>
    <source>
        <strain evidence="7">HLG_WM_MAG_05</strain>
    </source>
</reference>
<gene>
    <name evidence="7" type="ORF">HELGO_WM9856</name>
</gene>
<evidence type="ECO:0000256" key="2">
    <source>
        <dbReference type="ARBA" id="ARBA00022670"/>
    </source>
</evidence>
<proteinExistence type="inferred from homology"/>
<evidence type="ECO:0000256" key="5">
    <source>
        <dbReference type="SAM" id="Phobius"/>
    </source>
</evidence>
<keyword evidence="5" id="KW-0812">Transmembrane</keyword>
<sequence length="255" mass="29619">MDKIRNILLIILFFQLLIFLYVKLIHEETPSLVMNNNVITLESLIDDSINEIIYGVKKLPQSSEYTLWDKKMIAKLNHEIQIFNDEMKKIVDESMPIQNNKEIESIKIAKIITKTRTKEATLKVSLSKKVETYAKEKLGQKYVWGATGPKSFDCSGFTREVFLGTTGIKIPRVSRDQAKVGLHVDYQKLKRGDMVFFDTEKKYTGRVNHVGIYLNNGNFIHASSAKKKVIITNFKKKPFYKKRFLWGRRIVKHKS</sequence>
<evidence type="ECO:0000256" key="1">
    <source>
        <dbReference type="ARBA" id="ARBA00007074"/>
    </source>
</evidence>
<dbReference type="GO" id="GO:0008234">
    <property type="term" value="F:cysteine-type peptidase activity"/>
    <property type="evidence" value="ECO:0007669"/>
    <property type="project" value="UniProtKB-KW"/>
</dbReference>
<evidence type="ECO:0000256" key="3">
    <source>
        <dbReference type="ARBA" id="ARBA00022801"/>
    </source>
</evidence>
<protein>
    <submittedName>
        <fullName evidence="7">Peptidoglycan lytic protein P45</fullName>
    </submittedName>
</protein>
<evidence type="ECO:0000313" key="7">
    <source>
        <dbReference type="EMBL" id="CAA6799999.1"/>
    </source>
</evidence>
<dbReference type="InterPro" id="IPR000064">
    <property type="entry name" value="NLP_P60_dom"/>
</dbReference>
<dbReference type="PANTHER" id="PTHR47053">
    <property type="entry name" value="MUREIN DD-ENDOPEPTIDASE MEPH-RELATED"/>
    <property type="match status" value="1"/>
</dbReference>
<organism evidence="7">
    <name type="scientific">uncultured Sulfurovum sp</name>
    <dbReference type="NCBI Taxonomy" id="269237"/>
    <lineage>
        <taxon>Bacteria</taxon>
        <taxon>Pseudomonadati</taxon>
        <taxon>Campylobacterota</taxon>
        <taxon>Epsilonproteobacteria</taxon>
        <taxon>Campylobacterales</taxon>
        <taxon>Sulfurovaceae</taxon>
        <taxon>Sulfurovum</taxon>
        <taxon>environmental samples</taxon>
    </lineage>
</organism>
<dbReference type="InterPro" id="IPR051202">
    <property type="entry name" value="Peptidase_C40"/>
</dbReference>
<dbReference type="Pfam" id="PF00877">
    <property type="entry name" value="NLPC_P60"/>
    <property type="match status" value="1"/>
</dbReference>
<accession>A0A6S6SA72</accession>
<feature type="domain" description="NlpC/P60" evidence="6">
    <location>
        <begin position="124"/>
        <end position="251"/>
    </location>
</feature>